<accession>A0A919PNA5</accession>
<protein>
    <submittedName>
        <fullName evidence="2">Uncharacterized protein</fullName>
    </submittedName>
</protein>
<comment type="caution">
    <text evidence="2">The sequence shown here is derived from an EMBL/GenBank/DDBJ whole genome shotgun (WGS) entry which is preliminary data.</text>
</comment>
<evidence type="ECO:0000313" key="2">
    <source>
        <dbReference type="EMBL" id="GIG46984.1"/>
    </source>
</evidence>
<organism evidence="2 3">
    <name type="scientific">Dactylosporangium siamense</name>
    <dbReference type="NCBI Taxonomy" id="685454"/>
    <lineage>
        <taxon>Bacteria</taxon>
        <taxon>Bacillati</taxon>
        <taxon>Actinomycetota</taxon>
        <taxon>Actinomycetes</taxon>
        <taxon>Micromonosporales</taxon>
        <taxon>Micromonosporaceae</taxon>
        <taxon>Dactylosporangium</taxon>
    </lineage>
</organism>
<dbReference type="AlphaFoldDB" id="A0A919PNA5"/>
<dbReference type="Proteomes" id="UP000660611">
    <property type="component" value="Unassembled WGS sequence"/>
</dbReference>
<name>A0A919PNA5_9ACTN</name>
<keyword evidence="3" id="KW-1185">Reference proteome</keyword>
<sequence>MPSVENPNTAPITYEYVPPSRPANSSAVARVPVSIGTTWTSCCQRDGGTGGISGGAWTTRSPLGISGAGRRGDRFTMTVLTPETVSPAHPERDPRCILRDNSITQRPIRTGGATSIHRPWYI</sequence>
<evidence type="ECO:0000313" key="3">
    <source>
        <dbReference type="Proteomes" id="UP000660611"/>
    </source>
</evidence>
<gene>
    <name evidence="2" type="ORF">Dsi01nite_050250</name>
</gene>
<feature type="region of interest" description="Disordered" evidence="1">
    <location>
        <begin position="45"/>
        <end position="71"/>
    </location>
</feature>
<evidence type="ECO:0000256" key="1">
    <source>
        <dbReference type="SAM" id="MobiDB-lite"/>
    </source>
</evidence>
<dbReference type="EMBL" id="BONQ01000079">
    <property type="protein sequence ID" value="GIG46984.1"/>
    <property type="molecule type" value="Genomic_DNA"/>
</dbReference>
<reference evidence="2" key="1">
    <citation type="submission" date="2021-01" db="EMBL/GenBank/DDBJ databases">
        <title>Whole genome shotgun sequence of Dactylosporangium siamense NBRC 106093.</title>
        <authorList>
            <person name="Komaki H."/>
            <person name="Tamura T."/>
        </authorList>
    </citation>
    <scope>NUCLEOTIDE SEQUENCE</scope>
    <source>
        <strain evidence="2">NBRC 106093</strain>
    </source>
</reference>
<proteinExistence type="predicted"/>